<sequence>MQDPIGLSIAGERLRFFSSQRLLASDLESLEASGRELRWLHNRSLHQPGVASGFAITGEKGAREVTVGPGYAIDAFGREIVLTETRTIAVPPVAAGADGKAVAFDLAATYPGDDLDTTETRRSFCGGPEAVRQREVPSFQWVDVLRPSDLLRELLSAQRIALGRVEVLNCKLASRVSLERRREAKPSAYPFIAAGSTGVEAWTYPAAPTAFGIELTAEVDAGAAGFHGAPHYLVSVVGDRRIDIDGASFLLDGFASVSKAKATGFTLSVLLPTMLIAASGAGAAEILGRIRGRLPWRIEWVGVEN</sequence>
<dbReference type="EMBL" id="CP028843">
    <property type="protein sequence ID" value="AWB22783.1"/>
    <property type="molecule type" value="Genomic_DNA"/>
</dbReference>
<protein>
    <submittedName>
        <fullName evidence="1">Uncharacterized protein</fullName>
    </submittedName>
</protein>
<name>A0A2R4WML8_9HYPH</name>
<dbReference type="RefSeq" id="WP_099954583.1">
    <property type="nucleotide sequence ID" value="NZ_CP028843.1"/>
</dbReference>
<accession>A0A2R4WML8</accession>
<evidence type="ECO:0000313" key="1">
    <source>
        <dbReference type="EMBL" id="AWB22783.1"/>
    </source>
</evidence>
<proteinExistence type="predicted"/>
<organism evidence="1 2">
    <name type="scientific">Methylobacterium currus</name>
    <dbReference type="NCBI Taxonomy" id="2051553"/>
    <lineage>
        <taxon>Bacteria</taxon>
        <taxon>Pseudomonadati</taxon>
        <taxon>Pseudomonadota</taxon>
        <taxon>Alphaproteobacteria</taxon>
        <taxon>Hyphomicrobiales</taxon>
        <taxon>Methylobacteriaceae</taxon>
        <taxon>Methylobacterium</taxon>
    </lineage>
</organism>
<dbReference type="Proteomes" id="UP000244755">
    <property type="component" value="Chromosome 1"/>
</dbReference>
<reference evidence="1 2" key="1">
    <citation type="submission" date="2018-04" db="EMBL/GenBank/DDBJ databases">
        <title>Methylobacterium sp. PR1016A genome.</title>
        <authorList>
            <person name="Park W."/>
        </authorList>
    </citation>
    <scope>NUCLEOTIDE SEQUENCE [LARGE SCALE GENOMIC DNA]</scope>
    <source>
        <strain evidence="1 2">PR1016A</strain>
    </source>
</reference>
<keyword evidence="2" id="KW-1185">Reference proteome</keyword>
<evidence type="ECO:0000313" key="2">
    <source>
        <dbReference type="Proteomes" id="UP000244755"/>
    </source>
</evidence>
<dbReference type="AlphaFoldDB" id="A0A2R4WML8"/>
<gene>
    <name evidence="1" type="ORF">DA075_19265</name>
</gene>
<dbReference type="OrthoDB" id="147470at2"/>
<dbReference type="KEGG" id="mee:DA075_19265"/>